<evidence type="ECO:0000313" key="11">
    <source>
        <dbReference type="Ensembl" id="ENSABRP00000009310.1"/>
    </source>
</evidence>
<dbReference type="InterPro" id="IPR027377">
    <property type="entry name" value="ZAR1/RTP1-5-like_Znf-3CxxC"/>
</dbReference>
<evidence type="ECO:0000256" key="8">
    <source>
        <dbReference type="SAM" id="MobiDB-lite"/>
    </source>
</evidence>
<dbReference type="GO" id="GO:0001580">
    <property type="term" value="P:detection of chemical stimulus involved in sensory perception of bitter taste"/>
    <property type="evidence" value="ECO:0007669"/>
    <property type="project" value="TreeGrafter"/>
</dbReference>
<accession>A0A8B9BTD3</accession>
<keyword evidence="5" id="KW-0862">Zinc</keyword>
<evidence type="ECO:0000259" key="10">
    <source>
        <dbReference type="SMART" id="SM01328"/>
    </source>
</evidence>
<evidence type="ECO:0000256" key="5">
    <source>
        <dbReference type="ARBA" id="ARBA00022833"/>
    </source>
</evidence>
<keyword evidence="4" id="KW-0863">Zinc-finger</keyword>
<evidence type="ECO:0000256" key="9">
    <source>
        <dbReference type="SAM" id="Phobius"/>
    </source>
</evidence>
<comment type="subcellular location">
    <subcellularLocation>
        <location evidence="1">Membrane</location>
        <topology evidence="1">Single-pass membrane protein</topology>
    </subcellularLocation>
</comment>
<evidence type="ECO:0000313" key="12">
    <source>
        <dbReference type="Proteomes" id="UP000694426"/>
    </source>
</evidence>
<keyword evidence="7 9" id="KW-0472">Membrane</keyword>
<feature type="transmembrane region" description="Helical" evidence="9">
    <location>
        <begin position="192"/>
        <end position="212"/>
    </location>
</feature>
<dbReference type="GO" id="GO:0031849">
    <property type="term" value="F:olfactory receptor binding"/>
    <property type="evidence" value="ECO:0007669"/>
    <property type="project" value="TreeGrafter"/>
</dbReference>
<reference evidence="11" key="1">
    <citation type="submission" date="2025-08" db="UniProtKB">
        <authorList>
            <consortium name="Ensembl"/>
        </authorList>
    </citation>
    <scope>IDENTIFICATION</scope>
</reference>
<dbReference type="SMART" id="SM01328">
    <property type="entry name" value="zf-3CxxC"/>
    <property type="match status" value="1"/>
</dbReference>
<evidence type="ECO:0000256" key="1">
    <source>
        <dbReference type="ARBA" id="ARBA00004167"/>
    </source>
</evidence>
<protein>
    <recommendedName>
        <fullName evidence="10">3CxxC-type domain-containing protein</fullName>
    </recommendedName>
</protein>
<dbReference type="AlphaFoldDB" id="A0A8B9BTD3"/>
<feature type="domain" description="3CxxC-type" evidence="10">
    <location>
        <begin position="45"/>
        <end position="151"/>
    </location>
</feature>
<organism evidence="11 12">
    <name type="scientific">Anser brachyrhynchus</name>
    <name type="common">Pink-footed goose</name>
    <dbReference type="NCBI Taxonomy" id="132585"/>
    <lineage>
        <taxon>Eukaryota</taxon>
        <taxon>Metazoa</taxon>
        <taxon>Chordata</taxon>
        <taxon>Craniata</taxon>
        <taxon>Vertebrata</taxon>
        <taxon>Euteleostomi</taxon>
        <taxon>Archelosauria</taxon>
        <taxon>Archosauria</taxon>
        <taxon>Dinosauria</taxon>
        <taxon>Saurischia</taxon>
        <taxon>Theropoda</taxon>
        <taxon>Coelurosauria</taxon>
        <taxon>Aves</taxon>
        <taxon>Neognathae</taxon>
        <taxon>Galloanserae</taxon>
        <taxon>Anseriformes</taxon>
        <taxon>Anatidae</taxon>
        <taxon>Anserinae</taxon>
        <taxon>Anser</taxon>
    </lineage>
</organism>
<proteinExistence type="predicted"/>
<dbReference type="GO" id="GO:0016020">
    <property type="term" value="C:membrane"/>
    <property type="evidence" value="ECO:0007669"/>
    <property type="project" value="UniProtKB-SubCell"/>
</dbReference>
<evidence type="ECO:0000256" key="6">
    <source>
        <dbReference type="ARBA" id="ARBA00022989"/>
    </source>
</evidence>
<dbReference type="InterPro" id="IPR026096">
    <property type="entry name" value="R-trans_p"/>
</dbReference>
<reference evidence="11" key="2">
    <citation type="submission" date="2025-09" db="UniProtKB">
        <authorList>
            <consortium name="Ensembl"/>
        </authorList>
    </citation>
    <scope>IDENTIFICATION</scope>
</reference>
<dbReference type="PANTHER" id="PTHR14402">
    <property type="entry name" value="RECEPTOR TRANSPORTING PROTEIN"/>
    <property type="match status" value="1"/>
</dbReference>
<dbReference type="GeneTree" id="ENSGT00940000164175"/>
<dbReference type="Proteomes" id="UP000694426">
    <property type="component" value="Unplaced"/>
</dbReference>
<dbReference type="GO" id="GO:0008270">
    <property type="term" value="F:zinc ion binding"/>
    <property type="evidence" value="ECO:0007669"/>
    <property type="project" value="UniProtKB-KW"/>
</dbReference>
<dbReference type="PANTHER" id="PTHR14402:SF8">
    <property type="entry name" value="RECEPTOR-TRANSPORTING PROTEIN 4"/>
    <property type="match status" value="1"/>
</dbReference>
<evidence type="ECO:0000256" key="3">
    <source>
        <dbReference type="ARBA" id="ARBA00022723"/>
    </source>
</evidence>
<sequence length="213" mass="24622">MRTWQKIFAQKIADMHVKEPWTLQEDDSLQVHSPKHGRREYLQNHAAGRFQCSQCLHEWSSAKVHILFHMRRGKVRMRIFRQACRRCLSPQLEEPSFSQENLERILHNLVLQILKDFYKVPVQPSDLLGVVVDTVLLGPHDSSRCEGCRLGVCSKPRAAPKPPAWKPRRHVDTATSPPRQLLSSGFPRKCCFVLLFVCVVAVVLFIVLYFTLK</sequence>
<dbReference type="Pfam" id="PF13695">
    <property type="entry name" value="Zn_ribbon_3CxxC"/>
    <property type="match status" value="1"/>
</dbReference>
<keyword evidence="3" id="KW-0479">Metal-binding</keyword>
<evidence type="ECO:0000256" key="4">
    <source>
        <dbReference type="ARBA" id="ARBA00022771"/>
    </source>
</evidence>
<dbReference type="GO" id="GO:0006612">
    <property type="term" value="P:protein targeting to membrane"/>
    <property type="evidence" value="ECO:0007669"/>
    <property type="project" value="TreeGrafter"/>
</dbReference>
<keyword evidence="12" id="KW-1185">Reference proteome</keyword>
<feature type="region of interest" description="Disordered" evidence="8">
    <location>
        <begin position="157"/>
        <end position="177"/>
    </location>
</feature>
<keyword evidence="6 9" id="KW-1133">Transmembrane helix</keyword>
<evidence type="ECO:0000256" key="2">
    <source>
        <dbReference type="ARBA" id="ARBA00022692"/>
    </source>
</evidence>
<dbReference type="GO" id="GO:0051205">
    <property type="term" value="P:protein insertion into membrane"/>
    <property type="evidence" value="ECO:0007669"/>
    <property type="project" value="TreeGrafter"/>
</dbReference>
<dbReference type="Ensembl" id="ENSABRT00000013284.1">
    <property type="protein sequence ID" value="ENSABRP00000009310.1"/>
    <property type="gene ID" value="ENSABRG00000008338.1"/>
</dbReference>
<evidence type="ECO:0000256" key="7">
    <source>
        <dbReference type="ARBA" id="ARBA00023136"/>
    </source>
</evidence>
<keyword evidence="2 9" id="KW-0812">Transmembrane</keyword>
<name>A0A8B9BTD3_9AVES</name>